<dbReference type="Gene3D" id="3.40.50.300">
    <property type="entry name" value="P-loop containing nucleotide triphosphate hydrolases"/>
    <property type="match status" value="1"/>
</dbReference>
<dbReference type="AlphaFoldDB" id="A0A7J8ZTW0"/>
<dbReference type="InterPro" id="IPR003439">
    <property type="entry name" value="ABC_transporter-like_ATP-bd"/>
</dbReference>
<evidence type="ECO:0000259" key="2">
    <source>
        <dbReference type="Pfam" id="PF00005"/>
    </source>
</evidence>
<dbReference type="SUPFAM" id="SSF52540">
    <property type="entry name" value="P-loop containing nucleoside triphosphate hydrolases"/>
    <property type="match status" value="1"/>
</dbReference>
<organism evidence="3 4">
    <name type="scientific">Gossypium laxum</name>
    <dbReference type="NCBI Taxonomy" id="34288"/>
    <lineage>
        <taxon>Eukaryota</taxon>
        <taxon>Viridiplantae</taxon>
        <taxon>Streptophyta</taxon>
        <taxon>Embryophyta</taxon>
        <taxon>Tracheophyta</taxon>
        <taxon>Spermatophyta</taxon>
        <taxon>Magnoliopsida</taxon>
        <taxon>eudicotyledons</taxon>
        <taxon>Gunneridae</taxon>
        <taxon>Pentapetalae</taxon>
        <taxon>rosids</taxon>
        <taxon>malvids</taxon>
        <taxon>Malvales</taxon>
        <taxon>Malvaceae</taxon>
        <taxon>Malvoideae</taxon>
        <taxon>Gossypium</taxon>
    </lineage>
</organism>
<dbReference type="GO" id="GO:0005524">
    <property type="term" value="F:ATP binding"/>
    <property type="evidence" value="ECO:0007669"/>
    <property type="project" value="InterPro"/>
</dbReference>
<dbReference type="GO" id="GO:0016887">
    <property type="term" value="F:ATP hydrolysis activity"/>
    <property type="evidence" value="ECO:0007669"/>
    <property type="project" value="InterPro"/>
</dbReference>
<sequence length="360" mass="40897">MGHELGKHDMMEELAETGRNLGSSFRHLSSSFRSTTSDLAVSSFRQNNDDEMELQWAAIQRLPSFKRLRTSLFDHKLLNDTTKEEEEIKVDRKRKVIDVTELGALERRVFIEKLITKIEDDNLRLLKKLKERIDRQESICLSFCFEAVATIHIHDLQLKGTFVLRVGLEFPTIEVRFQNLSVEADCEVVQGKPIPTLWNTITSVFSALTTVRRCKSQSYKIKVLKDISGIIKPSRMTLLLGPPGCGKTTLLRALSGKLNPSLKVTGEISYNGYKFTEFVPQNTSAYISQYDLHISEMTVRETLDFSARCQGIGGRADMLKEISRREKQSGIVPEPDIDTYMKAISIEGLKGTLQTDYILK</sequence>
<name>A0A7J8ZTW0_9ROSI</name>
<dbReference type="PANTHER" id="PTHR19241">
    <property type="entry name" value="ATP-BINDING CASSETTE TRANSPORTER"/>
    <property type="match status" value="1"/>
</dbReference>
<reference evidence="3 4" key="1">
    <citation type="journal article" date="2019" name="Genome Biol. Evol.">
        <title>Insights into the evolution of the New World diploid cottons (Gossypium, subgenus Houzingenia) based on genome sequencing.</title>
        <authorList>
            <person name="Grover C.E."/>
            <person name="Arick M.A. 2nd"/>
            <person name="Thrash A."/>
            <person name="Conover J.L."/>
            <person name="Sanders W.S."/>
            <person name="Peterson D.G."/>
            <person name="Frelichowski J.E."/>
            <person name="Scheffler J.A."/>
            <person name="Scheffler B.E."/>
            <person name="Wendel J.F."/>
        </authorList>
    </citation>
    <scope>NUCLEOTIDE SEQUENCE [LARGE SCALE GENOMIC DNA]</scope>
    <source>
        <strain evidence="3">4</strain>
        <tissue evidence="3">Leaf</tissue>
    </source>
</reference>
<evidence type="ECO:0000313" key="4">
    <source>
        <dbReference type="Proteomes" id="UP000593574"/>
    </source>
</evidence>
<dbReference type="Pfam" id="PF00005">
    <property type="entry name" value="ABC_tran"/>
    <property type="match status" value="1"/>
</dbReference>
<dbReference type="EMBL" id="JABEZV010000007">
    <property type="protein sequence ID" value="MBA0715072.1"/>
    <property type="molecule type" value="Genomic_DNA"/>
</dbReference>
<dbReference type="Proteomes" id="UP000593574">
    <property type="component" value="Unassembled WGS sequence"/>
</dbReference>
<feature type="domain" description="ABC transporter" evidence="2">
    <location>
        <begin position="224"/>
        <end position="324"/>
    </location>
</feature>
<accession>A0A7J8ZTW0</accession>
<evidence type="ECO:0000313" key="3">
    <source>
        <dbReference type="EMBL" id="MBA0715072.1"/>
    </source>
</evidence>
<keyword evidence="1" id="KW-0813">Transport</keyword>
<protein>
    <recommendedName>
        <fullName evidence="2">ABC transporter domain-containing protein</fullName>
    </recommendedName>
</protein>
<keyword evidence="4" id="KW-1185">Reference proteome</keyword>
<dbReference type="InterPro" id="IPR027417">
    <property type="entry name" value="P-loop_NTPase"/>
</dbReference>
<feature type="non-terminal residue" evidence="3">
    <location>
        <position position="360"/>
    </location>
</feature>
<proteinExistence type="predicted"/>
<evidence type="ECO:0000256" key="1">
    <source>
        <dbReference type="ARBA" id="ARBA00022448"/>
    </source>
</evidence>
<gene>
    <name evidence="3" type="ORF">Golax_013999</name>
</gene>
<comment type="caution">
    <text evidence="3">The sequence shown here is derived from an EMBL/GenBank/DDBJ whole genome shotgun (WGS) entry which is preliminary data.</text>
</comment>